<dbReference type="InterPro" id="IPR004042">
    <property type="entry name" value="Intein_endonuc_central"/>
</dbReference>
<dbReference type="PROSITE" id="PS50819">
    <property type="entry name" value="INTEIN_ENDONUCLEASE"/>
    <property type="match status" value="1"/>
</dbReference>
<protein>
    <recommendedName>
        <fullName evidence="1">DOD-type homing endonuclease domain-containing protein</fullName>
    </recommendedName>
</protein>
<feature type="domain" description="DOD-type homing endonuclease" evidence="1">
    <location>
        <begin position="183"/>
        <end position="309"/>
    </location>
</feature>
<evidence type="ECO:0000259" key="1">
    <source>
        <dbReference type="PROSITE" id="PS50819"/>
    </source>
</evidence>
<organism evidence="2 3">
    <name type="scientific">Halobium palmae</name>
    <dbReference type="NCBI Taxonomy" id="1776492"/>
    <lineage>
        <taxon>Archaea</taxon>
        <taxon>Methanobacteriati</taxon>
        <taxon>Methanobacteriota</taxon>
        <taxon>Stenosarchaea group</taxon>
        <taxon>Halobacteria</taxon>
        <taxon>Halobacteriales</taxon>
        <taxon>Haloferacaceae</taxon>
        <taxon>Halobium</taxon>
    </lineage>
</organism>
<dbReference type="Proteomes" id="UP001596328">
    <property type="component" value="Unassembled WGS sequence"/>
</dbReference>
<dbReference type="AlphaFoldDB" id="A0ABD5RWQ8"/>
<name>A0ABD5RWQ8_9EURY</name>
<dbReference type="InterPro" id="IPR027434">
    <property type="entry name" value="Homing_endonucl"/>
</dbReference>
<keyword evidence="3" id="KW-1185">Reference proteome</keyword>
<reference evidence="2 3" key="1">
    <citation type="journal article" date="2019" name="Int. J. Syst. Evol. Microbiol.">
        <title>The Global Catalogue of Microorganisms (GCM) 10K type strain sequencing project: providing services to taxonomists for standard genome sequencing and annotation.</title>
        <authorList>
            <consortium name="The Broad Institute Genomics Platform"/>
            <consortium name="The Broad Institute Genome Sequencing Center for Infectious Disease"/>
            <person name="Wu L."/>
            <person name="Ma J."/>
        </authorList>
    </citation>
    <scope>NUCLEOTIDE SEQUENCE [LARGE SCALE GENOMIC DNA]</scope>
    <source>
        <strain evidence="2 3">NBRC 111368</strain>
    </source>
</reference>
<proteinExistence type="predicted"/>
<dbReference type="Gene3D" id="3.10.28.10">
    <property type="entry name" value="Homing endonucleases"/>
    <property type="match status" value="1"/>
</dbReference>
<evidence type="ECO:0000313" key="2">
    <source>
        <dbReference type="EMBL" id="MFC6723677.1"/>
    </source>
</evidence>
<comment type="caution">
    <text evidence="2">The sequence shown here is derived from an EMBL/GenBank/DDBJ whole genome shotgun (WGS) entry which is preliminary data.</text>
</comment>
<dbReference type="EMBL" id="JBHSWU010000034">
    <property type="protein sequence ID" value="MFC6723677.1"/>
    <property type="molecule type" value="Genomic_DNA"/>
</dbReference>
<gene>
    <name evidence="2" type="ORF">ACFQE1_04610</name>
</gene>
<evidence type="ECO:0000313" key="3">
    <source>
        <dbReference type="Proteomes" id="UP001596328"/>
    </source>
</evidence>
<sequence>MSVSELAVGDQVFALDPVSGVIKRKPITAIRKISWEGPLVELASRRVDFRVAGGQRIPYVPKGTSRVEFQRAANLREQRYYKFVNAWSQVPKPDLNAVDITDFADEYEMCVSSSLHGHTFNAALPEGCTAARKNADVGSVFDSQTFEQYQEEIEELADEVYIHSGPNSRRRPYRFDGDDFIQFLGWFVTEGSVVWRNTRRTAVVKIAQQKGTHRASIRELLERMGLLSGVDHRAFTFGSAVFGSVFESLCGAGSQHKRLPSLVWSCSERQQRLLRDVLLAGDGDKQDTYYTSSDQLAGDVLCLNLLLGIKPRYTIDSEIWQLYGNTPNDGLDSKQHVRAIEAETTLYRLTVADYHVVMAGRTGKFQWIGVSGIS</sequence>
<accession>A0ABD5RWQ8</accession>